<gene>
    <name evidence="1" type="ORF">BDP27DRAFT_1366331</name>
</gene>
<protein>
    <submittedName>
        <fullName evidence="1">Uncharacterized protein</fullName>
    </submittedName>
</protein>
<comment type="caution">
    <text evidence="1">The sequence shown here is derived from an EMBL/GenBank/DDBJ whole genome shotgun (WGS) entry which is preliminary data.</text>
</comment>
<organism evidence="1 2">
    <name type="scientific">Rhodocollybia butyracea</name>
    <dbReference type="NCBI Taxonomy" id="206335"/>
    <lineage>
        <taxon>Eukaryota</taxon>
        <taxon>Fungi</taxon>
        <taxon>Dikarya</taxon>
        <taxon>Basidiomycota</taxon>
        <taxon>Agaricomycotina</taxon>
        <taxon>Agaricomycetes</taxon>
        <taxon>Agaricomycetidae</taxon>
        <taxon>Agaricales</taxon>
        <taxon>Marasmiineae</taxon>
        <taxon>Omphalotaceae</taxon>
        <taxon>Rhodocollybia</taxon>
    </lineage>
</organism>
<proteinExistence type="predicted"/>
<name>A0A9P5PPA9_9AGAR</name>
<sequence>MASEARYFIINNNLQSACEIYVLDGPTHVETSRRSLVKIPAGKVHHFDLSALSDLKLELLHKVQAHVVSSAGGGAIDLTVLQFNPTSNKQARYHVNGTAEKPVITFKQLEDAHW</sequence>
<dbReference type="AlphaFoldDB" id="A0A9P5PPA9"/>
<keyword evidence="2" id="KW-1185">Reference proteome</keyword>
<accession>A0A9P5PPA9</accession>
<reference evidence="1" key="1">
    <citation type="submission" date="2020-11" db="EMBL/GenBank/DDBJ databases">
        <authorList>
            <consortium name="DOE Joint Genome Institute"/>
            <person name="Ahrendt S."/>
            <person name="Riley R."/>
            <person name="Andreopoulos W."/>
            <person name="Labutti K."/>
            <person name="Pangilinan J."/>
            <person name="Ruiz-Duenas F.J."/>
            <person name="Barrasa J.M."/>
            <person name="Sanchez-Garcia M."/>
            <person name="Camarero S."/>
            <person name="Miyauchi S."/>
            <person name="Serrano A."/>
            <person name="Linde D."/>
            <person name="Babiker R."/>
            <person name="Drula E."/>
            <person name="Ayuso-Fernandez I."/>
            <person name="Pacheco R."/>
            <person name="Padilla G."/>
            <person name="Ferreira P."/>
            <person name="Barriuso J."/>
            <person name="Kellner H."/>
            <person name="Castanera R."/>
            <person name="Alfaro M."/>
            <person name="Ramirez L."/>
            <person name="Pisabarro A.G."/>
            <person name="Kuo A."/>
            <person name="Tritt A."/>
            <person name="Lipzen A."/>
            <person name="He G."/>
            <person name="Yan M."/>
            <person name="Ng V."/>
            <person name="Cullen D."/>
            <person name="Martin F."/>
            <person name="Rosso M.-N."/>
            <person name="Henrissat B."/>
            <person name="Hibbett D."/>
            <person name="Martinez A.T."/>
            <person name="Grigoriev I.V."/>
        </authorList>
    </citation>
    <scope>NUCLEOTIDE SEQUENCE</scope>
    <source>
        <strain evidence="1">AH 40177</strain>
    </source>
</reference>
<evidence type="ECO:0000313" key="2">
    <source>
        <dbReference type="Proteomes" id="UP000772434"/>
    </source>
</evidence>
<evidence type="ECO:0000313" key="1">
    <source>
        <dbReference type="EMBL" id="KAF9065540.1"/>
    </source>
</evidence>
<dbReference type="EMBL" id="JADNRY010000102">
    <property type="protein sequence ID" value="KAF9065540.1"/>
    <property type="molecule type" value="Genomic_DNA"/>
</dbReference>
<dbReference type="Proteomes" id="UP000772434">
    <property type="component" value="Unassembled WGS sequence"/>
</dbReference>